<keyword evidence="7 11" id="KW-0472">Membrane</keyword>
<dbReference type="eggNOG" id="COG1368">
    <property type="taxonomic scope" value="Bacteria"/>
</dbReference>
<dbReference type="RefSeq" id="WP_039311963.1">
    <property type="nucleotide sequence ID" value="NZ_CP006905.1"/>
</dbReference>
<comment type="similarity">
    <text evidence="3">Belongs to the LTA synthase family.</text>
</comment>
<feature type="binding site" evidence="10">
    <location>
        <position position="485"/>
    </location>
    <ligand>
        <name>Mn(2+)</name>
        <dbReference type="ChEBI" id="CHEBI:29035"/>
    </ligand>
</feature>
<dbReference type="KEGG" id="cbv:U729_856"/>
<feature type="transmembrane region" description="Helical" evidence="11">
    <location>
        <begin position="21"/>
        <end position="38"/>
    </location>
</feature>
<name>A0A0A7FVB0_9CLOT</name>
<feature type="transmembrane region" description="Helical" evidence="11">
    <location>
        <begin position="163"/>
        <end position="182"/>
    </location>
</feature>
<evidence type="ECO:0000256" key="1">
    <source>
        <dbReference type="ARBA" id="ARBA00004651"/>
    </source>
</evidence>
<keyword evidence="4" id="KW-1003">Cell membrane</keyword>
<dbReference type="OrthoDB" id="5901192at2"/>
<evidence type="ECO:0000313" key="14">
    <source>
        <dbReference type="Proteomes" id="UP000030635"/>
    </source>
</evidence>
<keyword evidence="9" id="KW-0479">Metal-binding</keyword>
<keyword evidence="14" id="KW-1185">Reference proteome</keyword>
<evidence type="ECO:0000256" key="10">
    <source>
        <dbReference type="PIRSR" id="PIRSR005091-3"/>
    </source>
</evidence>
<dbReference type="Gene3D" id="3.30.1120.170">
    <property type="match status" value="1"/>
</dbReference>
<keyword evidence="9" id="KW-0464">Manganese</keyword>
<evidence type="ECO:0000256" key="5">
    <source>
        <dbReference type="ARBA" id="ARBA00022692"/>
    </source>
</evidence>
<feature type="domain" description="Sulfatase N-terminal" evidence="12">
    <location>
        <begin position="260"/>
        <end position="551"/>
    </location>
</feature>
<dbReference type="AlphaFoldDB" id="A0A0A7FVB0"/>
<protein>
    <submittedName>
        <fullName evidence="13">Sulfatase family protein</fullName>
    </submittedName>
</protein>
<evidence type="ECO:0000256" key="9">
    <source>
        <dbReference type="PIRSR" id="PIRSR005091-2"/>
    </source>
</evidence>
<evidence type="ECO:0000256" key="11">
    <source>
        <dbReference type="SAM" id="Phobius"/>
    </source>
</evidence>
<dbReference type="GO" id="GO:0046872">
    <property type="term" value="F:metal ion binding"/>
    <property type="evidence" value="ECO:0007669"/>
    <property type="project" value="UniProtKB-KW"/>
</dbReference>
<dbReference type="InterPro" id="IPR050448">
    <property type="entry name" value="OpgB/LTA_synthase_biosynth"/>
</dbReference>
<keyword evidence="6 11" id="KW-1133">Transmembrane helix</keyword>
<evidence type="ECO:0000256" key="4">
    <source>
        <dbReference type="ARBA" id="ARBA00022475"/>
    </source>
</evidence>
<evidence type="ECO:0000256" key="6">
    <source>
        <dbReference type="ARBA" id="ARBA00022989"/>
    </source>
</evidence>
<accession>A0A0A7FVB0</accession>
<evidence type="ECO:0000256" key="3">
    <source>
        <dbReference type="ARBA" id="ARBA00009983"/>
    </source>
</evidence>
<sequence length="613" mass="70303">MKLNKMVTGLWEKAPGKILKFGIFIYLIIKTICFMLIGSSTTGRTLIGWGLSIDVELILAHLAFLSIIVIPAFFFKGKRQVTYLIIADVLYTLLLVADLWYYRANRNFLGFRHIFFRETFNPLHQSLINPDKLDILFIIDIPILIIIRNKAKFINNYKKNLKIAVGGLITCVAIIYGTHYLIDVKDITNGRVSFMKTQWSPFAIMNNTSPLGYYIFDGVRTFEKKNMKPNEEELKEADKWLEWNNKKLPDNKYKGMFKGKNVIFLQIESLENFVIDKKVYGQEITPNLNRLIKKSLYFDNFYEQNNGGNSIDCDMMVNSGMLTLGDSITFLTHADVKYEGLPRILNKNGYTTVSTHGERAGDWNWSEAHSNALGYSNMWDLMSYDASESFGMGISDRSFFTQYAEKLKTLKQPFFSSIPTLSSHGPFDLPERYRKLKLPEEIDKNKLGGYFQSVHYADEQIGMFIDKLEKEGLMDNTVLLIYGDHAGVHKYYDDEIQGLPLEGDWWKPYDHKIPLIIYGKGENGKSIKGEVISKAGGQSDITPTVLYLLGIDTNAKFMGRNLLNTDRDATVIKGNLIMGNPKNEEEKNNLENAYKIAEYIIKNKYFENRGLIN</sequence>
<feature type="transmembrane region" description="Helical" evidence="11">
    <location>
        <begin position="82"/>
        <end position="102"/>
    </location>
</feature>
<dbReference type="GO" id="GO:0005886">
    <property type="term" value="C:plasma membrane"/>
    <property type="evidence" value="ECO:0007669"/>
    <property type="project" value="UniProtKB-SubCell"/>
</dbReference>
<dbReference type="PANTHER" id="PTHR47371">
    <property type="entry name" value="LIPOTEICHOIC ACID SYNTHASE"/>
    <property type="match status" value="1"/>
</dbReference>
<evidence type="ECO:0000256" key="7">
    <source>
        <dbReference type="ARBA" id="ARBA00023136"/>
    </source>
</evidence>
<feature type="transmembrane region" description="Helical" evidence="11">
    <location>
        <begin position="133"/>
        <end position="151"/>
    </location>
</feature>
<dbReference type="STRING" id="1561.NPD11_2136"/>
<feature type="active site" evidence="8">
    <location>
        <position position="310"/>
    </location>
</feature>
<comment type="subcellular location">
    <subcellularLocation>
        <location evidence="1">Cell membrane</location>
        <topology evidence="1">Multi-pass membrane protein</topology>
    </subcellularLocation>
</comment>
<keyword evidence="5 11" id="KW-0812">Transmembrane</keyword>
<dbReference type="CDD" id="cd16015">
    <property type="entry name" value="LTA_synthase"/>
    <property type="match status" value="1"/>
</dbReference>
<organism evidence="13 14">
    <name type="scientific">Clostridium baratii str. Sullivan</name>
    <dbReference type="NCBI Taxonomy" id="1415775"/>
    <lineage>
        <taxon>Bacteria</taxon>
        <taxon>Bacillati</taxon>
        <taxon>Bacillota</taxon>
        <taxon>Clostridia</taxon>
        <taxon>Eubacteriales</taxon>
        <taxon>Clostridiaceae</taxon>
        <taxon>Clostridium</taxon>
    </lineage>
</organism>
<dbReference type="InterPro" id="IPR000917">
    <property type="entry name" value="Sulfatase_N"/>
</dbReference>
<feature type="binding site" evidence="10">
    <location>
        <position position="268"/>
    </location>
    <ligand>
        <name>Mn(2+)</name>
        <dbReference type="ChEBI" id="CHEBI:29035"/>
    </ligand>
</feature>
<dbReference type="InterPro" id="IPR012160">
    <property type="entry name" value="LtaS-like"/>
</dbReference>
<gene>
    <name evidence="13" type="ORF">U729_856</name>
</gene>
<evidence type="ECO:0000313" key="13">
    <source>
        <dbReference type="EMBL" id="AIY82845.1"/>
    </source>
</evidence>
<dbReference type="EMBL" id="CP006905">
    <property type="protein sequence ID" value="AIY82845.1"/>
    <property type="molecule type" value="Genomic_DNA"/>
</dbReference>
<feature type="binding site" evidence="9">
    <location>
        <position position="424"/>
    </location>
    <ligand>
        <name>substrate</name>
    </ligand>
</feature>
<proteinExistence type="inferred from homology"/>
<comment type="pathway">
    <text evidence="2">Cell wall biogenesis; lipoteichoic acid biosynthesis.</text>
</comment>
<evidence type="ECO:0000256" key="2">
    <source>
        <dbReference type="ARBA" id="ARBA00004936"/>
    </source>
</evidence>
<dbReference type="PANTHER" id="PTHR47371:SF3">
    <property type="entry name" value="PHOSPHOGLYCEROL TRANSFERASE I"/>
    <property type="match status" value="1"/>
</dbReference>
<evidence type="ECO:0000256" key="8">
    <source>
        <dbReference type="PIRSR" id="PIRSR005091-1"/>
    </source>
</evidence>
<feature type="transmembrane region" description="Helical" evidence="11">
    <location>
        <begin position="58"/>
        <end position="75"/>
    </location>
</feature>
<reference evidence="13 14" key="1">
    <citation type="journal article" date="2015" name="Infect. Genet. Evol.">
        <title>Genomic sequences of six botulinum neurotoxin-producing strains representing three clostridial species illustrate the mobility and diversity of botulinum neurotoxin genes.</title>
        <authorList>
            <person name="Smith T.J."/>
            <person name="Hill K.K."/>
            <person name="Xie G."/>
            <person name="Foley B.T."/>
            <person name="Williamson C.H."/>
            <person name="Foster J.T."/>
            <person name="Johnson S.L."/>
            <person name="Chertkov O."/>
            <person name="Teshima H."/>
            <person name="Gibbons H.S."/>
            <person name="Johnsky L.A."/>
            <person name="Karavis M.A."/>
            <person name="Smith L.A."/>
        </authorList>
    </citation>
    <scope>NUCLEOTIDE SEQUENCE [LARGE SCALE GENOMIC DNA]</scope>
    <source>
        <strain evidence="13">Sullivan</strain>
    </source>
</reference>
<feature type="binding site" evidence="10">
    <location>
        <position position="484"/>
    </location>
    <ligand>
        <name>Mn(2+)</name>
        <dbReference type="ChEBI" id="CHEBI:29035"/>
    </ligand>
</feature>
<dbReference type="HOGENOM" id="CLU_021310_1_0_9"/>
<dbReference type="Pfam" id="PF00884">
    <property type="entry name" value="Sulfatase"/>
    <property type="match status" value="1"/>
</dbReference>
<dbReference type="Proteomes" id="UP000030635">
    <property type="component" value="Chromosome"/>
</dbReference>
<dbReference type="PIRSF" id="PIRSF005091">
    <property type="entry name" value="Mmb_sulf_HI1246"/>
    <property type="match status" value="1"/>
</dbReference>
<dbReference type="Gene3D" id="3.40.720.10">
    <property type="entry name" value="Alkaline Phosphatase, subunit A"/>
    <property type="match status" value="1"/>
</dbReference>
<evidence type="ECO:0000259" key="12">
    <source>
        <dbReference type="Pfam" id="PF00884"/>
    </source>
</evidence>
<dbReference type="InterPro" id="IPR017850">
    <property type="entry name" value="Alkaline_phosphatase_core_sf"/>
</dbReference>
<dbReference type="SUPFAM" id="SSF53649">
    <property type="entry name" value="Alkaline phosphatase-like"/>
    <property type="match status" value="1"/>
</dbReference>